<dbReference type="Proteomes" id="UP001359559">
    <property type="component" value="Unassembled WGS sequence"/>
</dbReference>
<reference evidence="2 3" key="1">
    <citation type="submission" date="2024-01" db="EMBL/GenBank/DDBJ databases">
        <title>The genomes of 5 underutilized Papilionoideae crops provide insights into root nodulation and disease resistance.</title>
        <authorList>
            <person name="Yuan L."/>
        </authorList>
    </citation>
    <scope>NUCLEOTIDE SEQUENCE [LARGE SCALE GENOMIC DNA]</scope>
    <source>
        <strain evidence="2">LY-2023</strain>
        <tissue evidence="2">Leaf</tissue>
    </source>
</reference>
<organism evidence="2 3">
    <name type="scientific">Clitoria ternatea</name>
    <name type="common">Butterfly pea</name>
    <dbReference type="NCBI Taxonomy" id="43366"/>
    <lineage>
        <taxon>Eukaryota</taxon>
        <taxon>Viridiplantae</taxon>
        <taxon>Streptophyta</taxon>
        <taxon>Embryophyta</taxon>
        <taxon>Tracheophyta</taxon>
        <taxon>Spermatophyta</taxon>
        <taxon>Magnoliopsida</taxon>
        <taxon>eudicotyledons</taxon>
        <taxon>Gunneridae</taxon>
        <taxon>Pentapetalae</taxon>
        <taxon>rosids</taxon>
        <taxon>fabids</taxon>
        <taxon>Fabales</taxon>
        <taxon>Fabaceae</taxon>
        <taxon>Papilionoideae</taxon>
        <taxon>50 kb inversion clade</taxon>
        <taxon>NPAAA clade</taxon>
        <taxon>indigoferoid/millettioid clade</taxon>
        <taxon>Phaseoleae</taxon>
        <taxon>Clitoria</taxon>
    </lineage>
</organism>
<feature type="region of interest" description="Disordered" evidence="1">
    <location>
        <begin position="131"/>
        <end position="170"/>
    </location>
</feature>
<feature type="compositionally biased region" description="Low complexity" evidence="1">
    <location>
        <begin position="133"/>
        <end position="161"/>
    </location>
</feature>
<comment type="caution">
    <text evidence="2">The sequence shown here is derived from an EMBL/GenBank/DDBJ whole genome shotgun (WGS) entry which is preliminary data.</text>
</comment>
<protein>
    <submittedName>
        <fullName evidence="2">Uncharacterized protein</fullName>
    </submittedName>
</protein>
<feature type="region of interest" description="Disordered" evidence="1">
    <location>
        <begin position="52"/>
        <end position="106"/>
    </location>
</feature>
<dbReference type="PANTHER" id="PTHR33257">
    <property type="entry name" value="OS05G0165500 PROTEIN"/>
    <property type="match status" value="1"/>
</dbReference>
<proteinExistence type="predicted"/>
<gene>
    <name evidence="2" type="ORF">RJT34_11665</name>
</gene>
<evidence type="ECO:0000313" key="2">
    <source>
        <dbReference type="EMBL" id="KAK7300814.1"/>
    </source>
</evidence>
<dbReference type="EMBL" id="JAYKXN010000003">
    <property type="protein sequence ID" value="KAK7300814.1"/>
    <property type="molecule type" value="Genomic_DNA"/>
</dbReference>
<name>A0AAN9PK90_CLITE</name>
<accession>A0AAN9PK90</accession>
<dbReference type="PANTHER" id="PTHR33257:SF46">
    <property type="entry name" value="OVATE FAMILY PROTEIN"/>
    <property type="match status" value="1"/>
</dbReference>
<evidence type="ECO:0000313" key="3">
    <source>
        <dbReference type="Proteomes" id="UP001359559"/>
    </source>
</evidence>
<dbReference type="AlphaFoldDB" id="A0AAN9PK90"/>
<evidence type="ECO:0000256" key="1">
    <source>
        <dbReference type="SAM" id="MobiDB-lite"/>
    </source>
</evidence>
<keyword evidence="3" id="KW-1185">Reference proteome</keyword>
<sequence length="205" mass="22599">MSKPPNFLQRPSNIIVQSKQRKQMVMYHDHGNNLTRDLSNLSNEGYHNESASIPFDWESQPGTPKVRFKENSLPPLTPPPSYFQNATTKKPNTKAKNKTNPSKSSFLQTIFPKRGNRKGCAVSQKAGSTNFLSYSSSSSSSSSSLSSSSPRPKSYSVPSSPMIRRGGGEDEDLYEVSSSSLCFGNAMSRGCYSSMFKKVLLGDFM</sequence>